<dbReference type="SUPFAM" id="SSF103088">
    <property type="entry name" value="OmpA-like"/>
    <property type="match status" value="1"/>
</dbReference>
<evidence type="ECO:0000256" key="3">
    <source>
        <dbReference type="ARBA" id="ARBA00023237"/>
    </source>
</evidence>
<dbReference type="AlphaFoldDB" id="A0A150QJL8"/>
<dbReference type="GO" id="GO:0009279">
    <property type="term" value="C:cell outer membrane"/>
    <property type="evidence" value="ECO:0007669"/>
    <property type="project" value="UniProtKB-SubCell"/>
</dbReference>
<dbReference type="Proteomes" id="UP000075260">
    <property type="component" value="Unassembled WGS sequence"/>
</dbReference>
<dbReference type="PROSITE" id="PS51123">
    <property type="entry name" value="OMPA_2"/>
    <property type="match status" value="1"/>
</dbReference>
<dbReference type="InterPro" id="IPR006664">
    <property type="entry name" value="OMP_bac"/>
</dbReference>
<organism evidence="6 7">
    <name type="scientific">Sorangium cellulosum</name>
    <name type="common">Polyangium cellulosum</name>
    <dbReference type="NCBI Taxonomy" id="56"/>
    <lineage>
        <taxon>Bacteria</taxon>
        <taxon>Pseudomonadati</taxon>
        <taxon>Myxococcota</taxon>
        <taxon>Polyangia</taxon>
        <taxon>Polyangiales</taxon>
        <taxon>Polyangiaceae</taxon>
        <taxon>Sorangium</taxon>
    </lineage>
</organism>
<dbReference type="PANTHER" id="PTHR30329">
    <property type="entry name" value="STATOR ELEMENT OF FLAGELLAR MOTOR COMPLEX"/>
    <property type="match status" value="1"/>
</dbReference>
<dbReference type="Pfam" id="PF00691">
    <property type="entry name" value="OmpA"/>
    <property type="match status" value="1"/>
</dbReference>
<dbReference type="EMBL" id="JEMA01000589">
    <property type="protein sequence ID" value="KYF68171.1"/>
    <property type="molecule type" value="Genomic_DNA"/>
</dbReference>
<keyword evidence="2 4" id="KW-0472">Membrane</keyword>
<proteinExistence type="predicted"/>
<feature type="domain" description="OmpA-like" evidence="5">
    <location>
        <begin position="86"/>
        <end position="209"/>
    </location>
</feature>
<reference evidence="6 7" key="1">
    <citation type="submission" date="2014-02" db="EMBL/GenBank/DDBJ databases">
        <title>The small core and large imbalanced accessory genome model reveals a collaborative survival strategy of Sorangium cellulosum strains in nature.</title>
        <authorList>
            <person name="Han K."/>
            <person name="Peng R."/>
            <person name="Blom J."/>
            <person name="Li Y.-Z."/>
        </authorList>
    </citation>
    <scope>NUCLEOTIDE SEQUENCE [LARGE SCALE GENOMIC DNA]</scope>
    <source>
        <strain evidence="6 7">So0008-312</strain>
    </source>
</reference>
<gene>
    <name evidence="6" type="ORF">BE15_16580</name>
</gene>
<dbReference type="PANTHER" id="PTHR30329:SF21">
    <property type="entry name" value="LIPOPROTEIN YIAD-RELATED"/>
    <property type="match status" value="1"/>
</dbReference>
<sequence>MSIDRSRVDLKARQIEVKLSRAASKVRIKVLGQSGAVLAEEEKPFSGAAAGTPLVVTWSPSSDEAVGRIEVYGHDTEGYWAGIAIIPWNVSIPHEEVQFETNSDVIRAPEVPKLEASLQRISEVAAKARELGKITLFIVGHTDTVGGVEHNLALSRRRARSIAAWFKGRGLKLPVAYEGLGESSPIVKTADQVDEPRNRRVDYILSIEPPKLASGEASWKSL</sequence>
<accession>A0A150QJL8</accession>
<evidence type="ECO:0000313" key="6">
    <source>
        <dbReference type="EMBL" id="KYF68171.1"/>
    </source>
</evidence>
<dbReference type="CDD" id="cd07185">
    <property type="entry name" value="OmpA_C-like"/>
    <property type="match status" value="1"/>
</dbReference>
<protein>
    <recommendedName>
        <fullName evidence="5">OmpA-like domain-containing protein</fullName>
    </recommendedName>
</protein>
<keyword evidence="3" id="KW-0998">Cell outer membrane</keyword>
<dbReference type="InterPro" id="IPR050330">
    <property type="entry name" value="Bact_OuterMem_StrucFunc"/>
</dbReference>
<dbReference type="InterPro" id="IPR006665">
    <property type="entry name" value="OmpA-like"/>
</dbReference>
<evidence type="ECO:0000256" key="4">
    <source>
        <dbReference type="PROSITE-ProRule" id="PRU00473"/>
    </source>
</evidence>
<evidence type="ECO:0000256" key="2">
    <source>
        <dbReference type="ARBA" id="ARBA00023136"/>
    </source>
</evidence>
<dbReference type="InterPro" id="IPR036737">
    <property type="entry name" value="OmpA-like_sf"/>
</dbReference>
<name>A0A150QJL8_SORCE</name>
<dbReference type="PRINTS" id="PR01021">
    <property type="entry name" value="OMPADOMAIN"/>
</dbReference>
<dbReference type="Gene3D" id="3.30.1330.60">
    <property type="entry name" value="OmpA-like domain"/>
    <property type="match status" value="1"/>
</dbReference>
<comment type="caution">
    <text evidence="6">The sequence shown here is derived from an EMBL/GenBank/DDBJ whole genome shotgun (WGS) entry which is preliminary data.</text>
</comment>
<evidence type="ECO:0000259" key="5">
    <source>
        <dbReference type="PROSITE" id="PS51123"/>
    </source>
</evidence>
<evidence type="ECO:0000256" key="1">
    <source>
        <dbReference type="ARBA" id="ARBA00004442"/>
    </source>
</evidence>
<comment type="subcellular location">
    <subcellularLocation>
        <location evidence="1">Cell outer membrane</location>
    </subcellularLocation>
</comment>
<evidence type="ECO:0000313" key="7">
    <source>
        <dbReference type="Proteomes" id="UP000075260"/>
    </source>
</evidence>